<accession>A0AAJ1V9E2</accession>
<dbReference type="EMBL" id="JAUCFI010000001">
    <property type="protein sequence ID" value="MDM5281864.1"/>
    <property type="molecule type" value="Genomic_DNA"/>
</dbReference>
<evidence type="ECO:0000313" key="1">
    <source>
        <dbReference type="EMBL" id="MDM5281864.1"/>
    </source>
</evidence>
<dbReference type="Proteomes" id="UP001238973">
    <property type="component" value="Unassembled WGS sequence"/>
</dbReference>
<gene>
    <name evidence="1" type="ORF">QUF85_00520</name>
</gene>
<reference evidence="1" key="1">
    <citation type="submission" date="2023-06" db="EMBL/GenBank/DDBJ databases">
        <title>Comparative genomics of Bacillaceae isolates and their secondary metabolite potential.</title>
        <authorList>
            <person name="Song L."/>
            <person name="Nielsen L.J."/>
            <person name="Mohite O."/>
            <person name="Xu X."/>
            <person name="Weber T."/>
            <person name="Kovacs A.T."/>
        </authorList>
    </citation>
    <scope>NUCLEOTIDE SEQUENCE</scope>
    <source>
        <strain evidence="1">G1S1</strain>
    </source>
</reference>
<comment type="caution">
    <text evidence="1">The sequence shown here is derived from an EMBL/GenBank/DDBJ whole genome shotgun (WGS) entry which is preliminary data.</text>
</comment>
<organism evidence="1 2">
    <name type="scientific">Peribacillus frigoritolerans</name>
    <dbReference type="NCBI Taxonomy" id="450367"/>
    <lineage>
        <taxon>Bacteria</taxon>
        <taxon>Bacillati</taxon>
        <taxon>Bacillota</taxon>
        <taxon>Bacilli</taxon>
        <taxon>Bacillales</taxon>
        <taxon>Bacillaceae</taxon>
        <taxon>Peribacillus</taxon>
    </lineage>
</organism>
<sequence>MGNIQNTFGLNNFKTMKETSKAVEFKNIINNEVIYLLPNKEITIVLNPKTVEENKELEEKSTGLNHNTAFLEFPKREHTGNGPICFGYAYKFQSDDELDGFLRELKHVKVDM</sequence>
<evidence type="ECO:0000313" key="2">
    <source>
        <dbReference type="Proteomes" id="UP001238973"/>
    </source>
</evidence>
<proteinExistence type="predicted"/>
<dbReference type="RefSeq" id="WP_283896605.1">
    <property type="nucleotide sequence ID" value="NZ_JAUCFI010000001.1"/>
</dbReference>
<protein>
    <submittedName>
        <fullName evidence="1">Uncharacterized protein</fullName>
    </submittedName>
</protein>
<name>A0AAJ1V9E2_9BACI</name>
<dbReference type="AlphaFoldDB" id="A0AAJ1V9E2"/>